<accession>A0A2Z7A274</accession>
<dbReference type="AlphaFoldDB" id="A0A2Z7A274"/>
<reference evidence="1 2" key="1">
    <citation type="journal article" date="2015" name="Proc. Natl. Acad. Sci. U.S.A.">
        <title>The resurrection genome of Boea hygrometrica: A blueprint for survival of dehydration.</title>
        <authorList>
            <person name="Xiao L."/>
            <person name="Yang G."/>
            <person name="Zhang L."/>
            <person name="Yang X."/>
            <person name="Zhao S."/>
            <person name="Ji Z."/>
            <person name="Zhou Q."/>
            <person name="Hu M."/>
            <person name="Wang Y."/>
            <person name="Chen M."/>
            <person name="Xu Y."/>
            <person name="Jin H."/>
            <person name="Xiao X."/>
            <person name="Hu G."/>
            <person name="Bao F."/>
            <person name="Hu Y."/>
            <person name="Wan P."/>
            <person name="Li L."/>
            <person name="Deng X."/>
            <person name="Kuang T."/>
            <person name="Xiang C."/>
            <person name="Zhu J.K."/>
            <person name="Oliver M.J."/>
            <person name="He Y."/>
        </authorList>
    </citation>
    <scope>NUCLEOTIDE SEQUENCE [LARGE SCALE GENOMIC DNA]</scope>
    <source>
        <strain evidence="2">cv. XS01</strain>
    </source>
</reference>
<keyword evidence="2" id="KW-1185">Reference proteome</keyword>
<dbReference type="Proteomes" id="UP000250235">
    <property type="component" value="Unassembled WGS sequence"/>
</dbReference>
<proteinExistence type="predicted"/>
<organism evidence="1 2">
    <name type="scientific">Dorcoceras hygrometricum</name>
    <dbReference type="NCBI Taxonomy" id="472368"/>
    <lineage>
        <taxon>Eukaryota</taxon>
        <taxon>Viridiplantae</taxon>
        <taxon>Streptophyta</taxon>
        <taxon>Embryophyta</taxon>
        <taxon>Tracheophyta</taxon>
        <taxon>Spermatophyta</taxon>
        <taxon>Magnoliopsida</taxon>
        <taxon>eudicotyledons</taxon>
        <taxon>Gunneridae</taxon>
        <taxon>Pentapetalae</taxon>
        <taxon>asterids</taxon>
        <taxon>lamiids</taxon>
        <taxon>Lamiales</taxon>
        <taxon>Gesneriaceae</taxon>
        <taxon>Didymocarpoideae</taxon>
        <taxon>Trichosporeae</taxon>
        <taxon>Loxocarpinae</taxon>
        <taxon>Dorcoceras</taxon>
    </lineage>
</organism>
<sequence length="157" mass="17773">METLTSRAGRSTHAWWPDECDEDGRWGAQAYADAQTMMRRSFAQRWSRRLRHWSRALAARWLGGAASLVARKDVSWCPHRAPLMASAGRPMILAAAHRGLLQRLAFMRRVSHVDARWRAIAPRLVAAVREIRGGGGRRPAAAPASLRRCRDGWSEFF</sequence>
<name>A0A2Z7A274_9LAMI</name>
<evidence type="ECO:0000313" key="2">
    <source>
        <dbReference type="Proteomes" id="UP000250235"/>
    </source>
</evidence>
<protein>
    <submittedName>
        <fullName evidence="1">Uncharacterized protein</fullName>
    </submittedName>
</protein>
<gene>
    <name evidence="1" type="ORF">F511_45792</name>
</gene>
<evidence type="ECO:0000313" key="1">
    <source>
        <dbReference type="EMBL" id="KZV06726.1"/>
    </source>
</evidence>
<dbReference type="EMBL" id="KV064562">
    <property type="protein sequence ID" value="KZV06726.1"/>
    <property type="molecule type" value="Genomic_DNA"/>
</dbReference>